<dbReference type="EMBL" id="PIPS01000001">
    <property type="protein sequence ID" value="RUO45050.1"/>
    <property type="molecule type" value="Genomic_DNA"/>
</dbReference>
<gene>
    <name evidence="1" type="ORF">CWE23_03240</name>
</gene>
<proteinExistence type="predicted"/>
<organism evidence="1 2">
    <name type="scientific">Idiomarina aquatica</name>
    <dbReference type="NCBI Taxonomy" id="1327752"/>
    <lineage>
        <taxon>Bacteria</taxon>
        <taxon>Pseudomonadati</taxon>
        <taxon>Pseudomonadota</taxon>
        <taxon>Gammaproteobacteria</taxon>
        <taxon>Alteromonadales</taxon>
        <taxon>Idiomarinaceae</taxon>
        <taxon>Idiomarina</taxon>
    </lineage>
</organism>
<dbReference type="AlphaFoldDB" id="A0AA94EHE4"/>
<protein>
    <submittedName>
        <fullName evidence="1">Uncharacterized protein</fullName>
    </submittedName>
</protein>
<dbReference type="Proteomes" id="UP000286680">
    <property type="component" value="Unassembled WGS sequence"/>
</dbReference>
<accession>A0AA94EHE4</accession>
<sequence length="140" mass="15055">MTPVAQSQDKALETQAVSQPAIVEIQVVSPDGKTIANVYNISGDSQQTVVSPFGKVELTTILKLKNTAERIAKLHWLNPDRILVSADYLEHLGGSLVSVIIIFCLPTKLMSIAGSQSNMPPALKKPVTLLETLPVCHLLG</sequence>
<evidence type="ECO:0000313" key="2">
    <source>
        <dbReference type="Proteomes" id="UP000286680"/>
    </source>
</evidence>
<keyword evidence="2" id="KW-1185">Reference proteome</keyword>
<name>A0AA94EHE4_9GAMM</name>
<reference evidence="2" key="1">
    <citation type="journal article" date="2018" name="Front. Microbiol.">
        <title>Genome-Based Analysis Reveals the Taxonomy and Diversity of the Family Idiomarinaceae.</title>
        <authorList>
            <person name="Liu Y."/>
            <person name="Lai Q."/>
            <person name="Shao Z."/>
        </authorList>
    </citation>
    <scope>NUCLEOTIDE SEQUENCE [LARGE SCALE GENOMIC DNA]</scope>
    <source>
        <strain evidence="2">SN-14</strain>
    </source>
</reference>
<comment type="caution">
    <text evidence="1">The sequence shown here is derived from an EMBL/GenBank/DDBJ whole genome shotgun (WGS) entry which is preliminary data.</text>
</comment>
<dbReference type="RefSeq" id="WP_126819428.1">
    <property type="nucleotide sequence ID" value="NZ_PIPS01000001.1"/>
</dbReference>
<evidence type="ECO:0000313" key="1">
    <source>
        <dbReference type="EMBL" id="RUO45050.1"/>
    </source>
</evidence>